<proteinExistence type="predicted"/>
<dbReference type="AlphaFoldDB" id="A0A645JTX1"/>
<reference evidence="2" key="1">
    <citation type="submission" date="2019-08" db="EMBL/GenBank/DDBJ databases">
        <authorList>
            <person name="Kucharzyk K."/>
            <person name="Murdoch R.W."/>
            <person name="Higgins S."/>
            <person name="Loffler F."/>
        </authorList>
    </citation>
    <scope>NUCLEOTIDE SEQUENCE</scope>
</reference>
<gene>
    <name evidence="2" type="ORF">SDC9_210466</name>
</gene>
<sequence>MEQDGLAAVPFEPQAAVEDDLGEQDEGDPPVVEGAADALGVDLLALFVKGDFDSGLRLRAGFWLAHWSSCRL</sequence>
<accession>A0A645JTX1</accession>
<protein>
    <submittedName>
        <fullName evidence="2">Uncharacterized protein</fullName>
    </submittedName>
</protein>
<name>A0A645JTX1_9ZZZZ</name>
<dbReference type="EMBL" id="VSSQ01141132">
    <property type="protein sequence ID" value="MPN62713.1"/>
    <property type="molecule type" value="Genomic_DNA"/>
</dbReference>
<comment type="caution">
    <text evidence="2">The sequence shown here is derived from an EMBL/GenBank/DDBJ whole genome shotgun (WGS) entry which is preliminary data.</text>
</comment>
<feature type="compositionally biased region" description="Acidic residues" evidence="1">
    <location>
        <begin position="17"/>
        <end position="28"/>
    </location>
</feature>
<organism evidence="2">
    <name type="scientific">bioreactor metagenome</name>
    <dbReference type="NCBI Taxonomy" id="1076179"/>
    <lineage>
        <taxon>unclassified sequences</taxon>
        <taxon>metagenomes</taxon>
        <taxon>ecological metagenomes</taxon>
    </lineage>
</organism>
<feature type="region of interest" description="Disordered" evidence="1">
    <location>
        <begin position="1"/>
        <end position="28"/>
    </location>
</feature>
<evidence type="ECO:0000256" key="1">
    <source>
        <dbReference type="SAM" id="MobiDB-lite"/>
    </source>
</evidence>
<evidence type="ECO:0000313" key="2">
    <source>
        <dbReference type="EMBL" id="MPN62713.1"/>
    </source>
</evidence>